<dbReference type="Proteomes" id="UP000827892">
    <property type="component" value="Chromosome II"/>
</dbReference>
<dbReference type="AlphaFoldDB" id="A0AAE9DRW4"/>
<accession>A0AAE9DRW4</accession>
<evidence type="ECO:0000313" key="2">
    <source>
        <dbReference type="Proteomes" id="UP000827892"/>
    </source>
</evidence>
<evidence type="ECO:0000313" key="1">
    <source>
        <dbReference type="EMBL" id="ULU08858.1"/>
    </source>
</evidence>
<reference evidence="1 2" key="1">
    <citation type="submission" date="2022-05" db="EMBL/GenBank/DDBJ databases">
        <title>Chromosome-level reference genomes for two strains of Caenorhabditis briggsae: an improved platform for comparative genomics.</title>
        <authorList>
            <person name="Stevens L."/>
            <person name="Andersen E.C."/>
        </authorList>
    </citation>
    <scope>NUCLEOTIDE SEQUENCE [LARGE SCALE GENOMIC DNA]</scope>
    <source>
        <strain evidence="1">QX1410_ONT</strain>
        <tissue evidence="1">Whole-organism</tissue>
    </source>
</reference>
<organism evidence="1 2">
    <name type="scientific">Caenorhabditis briggsae</name>
    <dbReference type="NCBI Taxonomy" id="6238"/>
    <lineage>
        <taxon>Eukaryota</taxon>
        <taxon>Metazoa</taxon>
        <taxon>Ecdysozoa</taxon>
        <taxon>Nematoda</taxon>
        <taxon>Chromadorea</taxon>
        <taxon>Rhabditida</taxon>
        <taxon>Rhabditina</taxon>
        <taxon>Rhabditomorpha</taxon>
        <taxon>Rhabditoidea</taxon>
        <taxon>Rhabditidae</taxon>
        <taxon>Peloderinae</taxon>
        <taxon>Caenorhabditis</taxon>
    </lineage>
</organism>
<gene>
    <name evidence="1" type="ORF">L3Y34_019820</name>
</gene>
<proteinExistence type="predicted"/>
<sequence length="604" mass="69311">MTPNPQVLVNALPLRLKPRRSRSKTALELAEEAFEAACYSSSSGVVISHKNGTGEVLVAESFEDSGLHFIFSKSTNIQYPTNFDDIGVGSVVQVYWTRSFERVVKTAHIVIQIEKMEVYKCATLLRDRIFVTFNSHMVPGVALGISERNTTVAFHPNCAPKLSTETLEAHAEGRTEFEMKAKHRENTNRMVEVFLVLVPFRVEIAGNVDKIPFVVVRKIANTRGREGVAVITKIIKNHFMEANFLKSSERVYFNSQACHSNILEKVTIGSLINVCASPAFPTSHYRWYGYDVTLCKNYLANADTQQSFNMRRNKILQNYDENDPDGGHPMKNAKEAFANITFAALPEEEVPQKKIKNVFKFLSSQAQYKIRRLILDRNFCLMNPREANEIVDSYFVDRMEIDDKENRYMRRVEREESYLRQQRELDENEDMQTTLPVYSESLADEIHGVLEPFNLNKPRTVTQQPPPPNVPYFMLPPPATVPRTHRRGNELPPPLSVEEVRARFGSLMDADGFALNQKVQPEFVIPDTNWKPTERRWIGIHDDVQWVLMATFLPPPPENCTEKKLLGGWWYRRSVPREHPVGTVERMETRRNVIKDCTVSMLIE</sequence>
<name>A0AAE9DRW4_CAEBR</name>
<protein>
    <submittedName>
        <fullName evidence="1">Uncharacterized protein</fullName>
    </submittedName>
</protein>
<dbReference type="EMBL" id="CP090892">
    <property type="protein sequence ID" value="ULU08858.1"/>
    <property type="molecule type" value="Genomic_DNA"/>
</dbReference>